<keyword evidence="4 6" id="KW-1133">Transmembrane helix</keyword>
<proteinExistence type="predicted"/>
<evidence type="ECO:0000313" key="9">
    <source>
        <dbReference type="Proteomes" id="UP000035963"/>
    </source>
</evidence>
<dbReference type="Gene3D" id="1.20.1250.20">
    <property type="entry name" value="MFS general substrate transporter like domains"/>
    <property type="match status" value="2"/>
</dbReference>
<feature type="transmembrane region" description="Helical" evidence="6">
    <location>
        <begin position="255"/>
        <end position="276"/>
    </location>
</feature>
<dbReference type="OrthoDB" id="8981236at2"/>
<feature type="transmembrane region" description="Helical" evidence="6">
    <location>
        <begin position="374"/>
        <end position="396"/>
    </location>
</feature>
<dbReference type="PANTHER" id="PTHR43791:SF36">
    <property type="entry name" value="TRANSPORTER, PUTATIVE (AFU_ORTHOLOGUE AFUA_6G08340)-RELATED"/>
    <property type="match status" value="1"/>
</dbReference>
<feature type="transmembrane region" description="Helical" evidence="6">
    <location>
        <begin position="319"/>
        <end position="337"/>
    </location>
</feature>
<organism evidence="8 9">
    <name type="scientific">Caballeronia mineralivorans PML1(12)</name>
    <dbReference type="NCBI Taxonomy" id="908627"/>
    <lineage>
        <taxon>Bacteria</taxon>
        <taxon>Pseudomonadati</taxon>
        <taxon>Pseudomonadota</taxon>
        <taxon>Betaproteobacteria</taxon>
        <taxon>Burkholderiales</taxon>
        <taxon>Burkholderiaceae</taxon>
        <taxon>Caballeronia</taxon>
    </lineage>
</organism>
<dbReference type="PROSITE" id="PS50850">
    <property type="entry name" value="MFS"/>
    <property type="match status" value="1"/>
</dbReference>
<feature type="transmembrane region" description="Helical" evidence="6">
    <location>
        <begin position="152"/>
        <end position="173"/>
    </location>
</feature>
<sequence length="434" mass="47304">MSHISETLLVVPAAPADVYHKIGWRIMPFIVLCYLCGYLDRVNVGFAKLQMLNDLHMSDAVYGLGAGIFFIGYFIFEVPSNLILHRVGARLWIARIMITWAIISALTLLVKTPLQFYTARFFLGVAEAGFSPGIMLYLTYWFPARKRGFALGVYYIAIPLSGVVGGPLSGWVLSSFSHSTVMAGWQWLFLIEALPALVCGIAVFALMVDRPTQAKWLTENEKALVTSEIEREDAEKTTHHNLGAILSDRHIWKLCAVYFCQIIGLYGISFWLPSIIKDSGLSDVSTIGWLSAIPYLVAIPVIVLTGMSSDRFRSRRMHFSVLAVIGAIGFAASGYVGHHPALAVMWLSVAAAGILSALSLFWSIPSSFLAGTSVAVGIAGINCVGNLAGFVSPYAVGWLNVTTHDNRMGLYFVAACLVLGALLVRTISGQLADR</sequence>
<dbReference type="GO" id="GO:0005886">
    <property type="term" value="C:plasma membrane"/>
    <property type="evidence" value="ECO:0007669"/>
    <property type="project" value="TreeGrafter"/>
</dbReference>
<gene>
    <name evidence="8" type="ORF">EOS_36235</name>
</gene>
<dbReference type="EMBL" id="AEJF01000221">
    <property type="protein sequence ID" value="KLU21417.1"/>
    <property type="molecule type" value="Genomic_DNA"/>
</dbReference>
<keyword evidence="2" id="KW-0813">Transport</keyword>
<evidence type="ECO:0000256" key="5">
    <source>
        <dbReference type="ARBA" id="ARBA00023136"/>
    </source>
</evidence>
<evidence type="ECO:0000313" key="8">
    <source>
        <dbReference type="EMBL" id="KLU21417.1"/>
    </source>
</evidence>
<evidence type="ECO:0000256" key="3">
    <source>
        <dbReference type="ARBA" id="ARBA00022692"/>
    </source>
</evidence>
<dbReference type="PATRIC" id="fig|908627.4.peg.8107"/>
<accession>A0A0J1CL17</accession>
<name>A0A0J1CL17_9BURK</name>
<dbReference type="InterPro" id="IPR011701">
    <property type="entry name" value="MFS"/>
</dbReference>
<evidence type="ECO:0000256" key="4">
    <source>
        <dbReference type="ARBA" id="ARBA00022989"/>
    </source>
</evidence>
<feature type="transmembrane region" description="Helical" evidence="6">
    <location>
        <begin position="408"/>
        <end position="427"/>
    </location>
</feature>
<feature type="transmembrane region" description="Helical" evidence="6">
    <location>
        <begin position="185"/>
        <end position="208"/>
    </location>
</feature>
<evidence type="ECO:0000256" key="6">
    <source>
        <dbReference type="SAM" id="Phobius"/>
    </source>
</evidence>
<keyword evidence="3 6" id="KW-0812">Transmembrane</keyword>
<dbReference type="SUPFAM" id="SSF103473">
    <property type="entry name" value="MFS general substrate transporter"/>
    <property type="match status" value="1"/>
</dbReference>
<protein>
    <recommendedName>
        <fullName evidence="7">Major facilitator superfamily (MFS) profile domain-containing protein</fullName>
    </recommendedName>
</protein>
<reference evidence="8 9" key="1">
    <citation type="journal article" date="2015" name="Genome Announc.">
        <title>Draft Genome Sequence of Burkholderia sp. Strain PML1(12), an Ectomycorrhizosphere-Inhabiting Bacterium with Effective Mineral-Weathering Ability.</title>
        <authorList>
            <person name="Uroz S."/>
            <person name="Oger P."/>
        </authorList>
    </citation>
    <scope>NUCLEOTIDE SEQUENCE [LARGE SCALE GENOMIC DNA]</scope>
    <source>
        <strain evidence="9">PML1(12)</strain>
    </source>
</reference>
<comment type="caution">
    <text evidence="8">The sequence shown here is derived from an EMBL/GenBank/DDBJ whole genome shotgun (WGS) entry which is preliminary data.</text>
</comment>
<dbReference type="FunFam" id="1.20.1250.20:FF:000018">
    <property type="entry name" value="MFS transporter permease"/>
    <property type="match status" value="1"/>
</dbReference>
<evidence type="ECO:0000256" key="1">
    <source>
        <dbReference type="ARBA" id="ARBA00004141"/>
    </source>
</evidence>
<dbReference type="InterPro" id="IPR020846">
    <property type="entry name" value="MFS_dom"/>
</dbReference>
<dbReference type="RefSeq" id="WP_047897039.1">
    <property type="nucleotide sequence ID" value="NZ_AEJF01000221.1"/>
</dbReference>
<evidence type="ECO:0000259" key="7">
    <source>
        <dbReference type="PROSITE" id="PS50850"/>
    </source>
</evidence>
<dbReference type="AlphaFoldDB" id="A0A0J1CL17"/>
<evidence type="ECO:0000256" key="2">
    <source>
        <dbReference type="ARBA" id="ARBA00022448"/>
    </source>
</evidence>
<dbReference type="Pfam" id="PF07690">
    <property type="entry name" value="MFS_1"/>
    <property type="match status" value="1"/>
</dbReference>
<keyword evidence="5 6" id="KW-0472">Membrane</keyword>
<dbReference type="Proteomes" id="UP000035963">
    <property type="component" value="Unassembled WGS sequence"/>
</dbReference>
<dbReference type="GO" id="GO:0022857">
    <property type="term" value="F:transmembrane transporter activity"/>
    <property type="evidence" value="ECO:0007669"/>
    <property type="project" value="InterPro"/>
</dbReference>
<feature type="domain" description="Major facilitator superfamily (MFS) profile" evidence="7">
    <location>
        <begin position="26"/>
        <end position="432"/>
    </location>
</feature>
<dbReference type="PANTHER" id="PTHR43791">
    <property type="entry name" value="PERMEASE-RELATED"/>
    <property type="match status" value="1"/>
</dbReference>
<feature type="transmembrane region" description="Helical" evidence="6">
    <location>
        <begin position="60"/>
        <end position="79"/>
    </location>
</feature>
<feature type="transmembrane region" description="Helical" evidence="6">
    <location>
        <begin position="91"/>
        <end position="109"/>
    </location>
</feature>
<dbReference type="CDD" id="cd17319">
    <property type="entry name" value="MFS_ExuT_GudP_like"/>
    <property type="match status" value="1"/>
</dbReference>
<keyword evidence="9" id="KW-1185">Reference proteome</keyword>
<feature type="transmembrane region" description="Helical" evidence="6">
    <location>
        <begin position="121"/>
        <end position="140"/>
    </location>
</feature>
<dbReference type="InterPro" id="IPR036259">
    <property type="entry name" value="MFS_trans_sf"/>
</dbReference>
<comment type="subcellular location">
    <subcellularLocation>
        <location evidence="1">Membrane</location>
        <topology evidence="1">Multi-pass membrane protein</topology>
    </subcellularLocation>
</comment>
<feature type="transmembrane region" description="Helical" evidence="6">
    <location>
        <begin position="288"/>
        <end position="307"/>
    </location>
</feature>
<feature type="transmembrane region" description="Helical" evidence="6">
    <location>
        <begin position="343"/>
        <end position="362"/>
    </location>
</feature>